<reference evidence="7 8" key="1">
    <citation type="submission" date="2024-06" db="EMBL/GenBank/DDBJ databases">
        <title>A chromosome level genome sequence of Diviner's sage (Salvia divinorum).</title>
        <authorList>
            <person name="Ford S.A."/>
            <person name="Ro D.-K."/>
            <person name="Ness R.W."/>
            <person name="Phillips M.A."/>
        </authorList>
    </citation>
    <scope>NUCLEOTIDE SEQUENCE [LARGE SCALE GENOMIC DNA]</scope>
    <source>
        <strain evidence="7">SAF-2024a</strain>
        <tissue evidence="7">Leaf</tissue>
    </source>
</reference>
<name>A0ABD1HZ60_SALDI</name>
<evidence type="ECO:0000256" key="1">
    <source>
        <dbReference type="ARBA" id="ARBA00004123"/>
    </source>
</evidence>
<dbReference type="Proteomes" id="UP001567538">
    <property type="component" value="Unassembled WGS sequence"/>
</dbReference>
<evidence type="ECO:0000313" key="7">
    <source>
        <dbReference type="EMBL" id="KAL1561305.1"/>
    </source>
</evidence>
<dbReference type="FunFam" id="3.40.1340.10:FF:000001">
    <property type="entry name" value="DNA-directed RNA polymerases I, II, and III subunit RPABC1"/>
    <property type="match status" value="1"/>
</dbReference>
<evidence type="ECO:0000259" key="5">
    <source>
        <dbReference type="Pfam" id="PF01191"/>
    </source>
</evidence>
<feature type="domain" description="RNA polymerase subunit H/Rpb5 C-terminal" evidence="5">
    <location>
        <begin position="132"/>
        <end position="203"/>
    </location>
</feature>
<comment type="subcellular location">
    <subcellularLocation>
        <location evidence="1">Nucleus</location>
    </subcellularLocation>
</comment>
<dbReference type="Gene3D" id="3.90.940.20">
    <property type="entry name" value="RPB5-like RNA polymerase subunit"/>
    <property type="match status" value="1"/>
</dbReference>
<dbReference type="AlphaFoldDB" id="A0ABD1HZ60"/>
<dbReference type="PANTHER" id="PTHR10535:SF0">
    <property type="entry name" value="DNA-DIRECTED RNA POLYMERASES I, II, AND III SUBUNIT RPABC1"/>
    <property type="match status" value="1"/>
</dbReference>
<evidence type="ECO:0000259" key="6">
    <source>
        <dbReference type="Pfam" id="PF03871"/>
    </source>
</evidence>
<sequence>MVLSEEEVRRLFRAMKTLLQMLRDRGYVVTDDEIAMTKDGFTDKYGHNMKREDLMLIKAKRDSGQQLYVFFPDEERVGAKTIRTLISRMNDDNVPRAILVSQKNLTPFAKKMMKEVATKFLLEVFQEAELQVNVHHHELVPPHQVLTAEEKTTLLAKYTVKETQLPRIQVTDPVARYHGLKAGDVVKILRPSETAGRYITYRYAV</sequence>
<dbReference type="EMBL" id="JBEAFC010000003">
    <property type="protein sequence ID" value="KAL1561305.1"/>
    <property type="molecule type" value="Genomic_DNA"/>
</dbReference>
<keyword evidence="2" id="KW-0804">Transcription</keyword>
<dbReference type="InterPro" id="IPR036710">
    <property type="entry name" value="RNA_pol_Rpb5_N_sf"/>
</dbReference>
<dbReference type="NCBIfam" id="NF007129">
    <property type="entry name" value="PRK09570.1"/>
    <property type="match status" value="1"/>
</dbReference>
<feature type="domain" description="RNA polymerase Rpb5 N-terminal" evidence="6">
    <location>
        <begin position="5"/>
        <end position="89"/>
    </location>
</feature>
<evidence type="ECO:0000313" key="8">
    <source>
        <dbReference type="Proteomes" id="UP001567538"/>
    </source>
</evidence>
<accession>A0ABD1HZ60</accession>
<comment type="similarity">
    <text evidence="4">Belongs to the archaeal Rpo5/eukaryotic RPB5 RNA polymerase subunit family.</text>
</comment>
<dbReference type="Pfam" id="PF01191">
    <property type="entry name" value="RNA_pol_Rpb5_C"/>
    <property type="match status" value="1"/>
</dbReference>
<dbReference type="FunFam" id="3.90.940.20:FF:000001">
    <property type="entry name" value="DNA-directed RNA polymerases I, II, and III subunit RPABC1"/>
    <property type="match status" value="1"/>
</dbReference>
<dbReference type="Gene3D" id="3.40.1340.10">
    <property type="entry name" value="RNA polymerase, Rpb5, N-terminal domain"/>
    <property type="match status" value="1"/>
</dbReference>
<dbReference type="GO" id="GO:0055029">
    <property type="term" value="C:nuclear DNA-directed RNA polymerase complex"/>
    <property type="evidence" value="ECO:0007669"/>
    <property type="project" value="UniProtKB-ARBA"/>
</dbReference>
<evidence type="ECO:0000256" key="2">
    <source>
        <dbReference type="ARBA" id="ARBA00023163"/>
    </source>
</evidence>
<dbReference type="SUPFAM" id="SSF53036">
    <property type="entry name" value="Eukaryotic RPB5 N-terminal domain"/>
    <property type="match status" value="1"/>
</dbReference>
<dbReference type="SUPFAM" id="SSF55287">
    <property type="entry name" value="RPB5-like RNA polymerase subunit"/>
    <property type="match status" value="1"/>
</dbReference>
<gene>
    <name evidence="7" type="primary">NRPB5A</name>
    <name evidence="7" type="ORF">AAHA92_04023</name>
</gene>
<dbReference type="InterPro" id="IPR035913">
    <property type="entry name" value="RPB5-like_sf"/>
</dbReference>
<dbReference type="InterPro" id="IPR005571">
    <property type="entry name" value="RNA_pol_Rpb5_N"/>
</dbReference>
<evidence type="ECO:0000256" key="3">
    <source>
        <dbReference type="ARBA" id="ARBA00023242"/>
    </source>
</evidence>
<organism evidence="7 8">
    <name type="scientific">Salvia divinorum</name>
    <name type="common">Maria pastora</name>
    <name type="synonym">Diviner's sage</name>
    <dbReference type="NCBI Taxonomy" id="28513"/>
    <lineage>
        <taxon>Eukaryota</taxon>
        <taxon>Viridiplantae</taxon>
        <taxon>Streptophyta</taxon>
        <taxon>Embryophyta</taxon>
        <taxon>Tracheophyta</taxon>
        <taxon>Spermatophyta</taxon>
        <taxon>Magnoliopsida</taxon>
        <taxon>eudicotyledons</taxon>
        <taxon>Gunneridae</taxon>
        <taxon>Pentapetalae</taxon>
        <taxon>asterids</taxon>
        <taxon>lamiids</taxon>
        <taxon>Lamiales</taxon>
        <taxon>Lamiaceae</taxon>
        <taxon>Nepetoideae</taxon>
        <taxon>Mentheae</taxon>
        <taxon>Salviinae</taxon>
        <taxon>Salvia</taxon>
        <taxon>Salvia subgen. Calosphace</taxon>
    </lineage>
</organism>
<keyword evidence="8" id="KW-1185">Reference proteome</keyword>
<proteinExistence type="inferred from homology"/>
<dbReference type="InterPro" id="IPR000783">
    <property type="entry name" value="RNA_pol_subH/Rpb5_C"/>
</dbReference>
<evidence type="ECO:0000256" key="4">
    <source>
        <dbReference type="ARBA" id="ARBA00025765"/>
    </source>
</evidence>
<dbReference type="PIRSF" id="PIRSF000747">
    <property type="entry name" value="RPB5"/>
    <property type="match status" value="1"/>
</dbReference>
<keyword evidence="3" id="KW-0539">Nucleus</keyword>
<keyword evidence="7" id="KW-0240">DNA-directed RNA polymerase</keyword>
<dbReference type="Pfam" id="PF03871">
    <property type="entry name" value="RNA_pol_Rpb5_N"/>
    <property type="match status" value="1"/>
</dbReference>
<comment type="caution">
    <text evidence="7">The sequence shown here is derived from an EMBL/GenBank/DDBJ whole genome shotgun (WGS) entry which is preliminary data.</text>
</comment>
<dbReference type="PANTHER" id="PTHR10535">
    <property type="entry name" value="DNA-DIRECTED RNA POLYMERASES I, II, AND III SUBUNIT RPABC1"/>
    <property type="match status" value="1"/>
</dbReference>
<protein>
    <submittedName>
        <fullName evidence="7">DNA-directed RNA polymerases II and IV subunit 5A</fullName>
    </submittedName>
</protein>
<dbReference type="HAMAP" id="MF_00025">
    <property type="entry name" value="RNApol_Rpo5_RPB5"/>
    <property type="match status" value="1"/>
</dbReference>
<dbReference type="InterPro" id="IPR014381">
    <property type="entry name" value="Arch_Rpo5/euc_Rpb5"/>
</dbReference>